<comment type="caution">
    <text evidence="1">The sequence shown here is derived from an EMBL/GenBank/DDBJ whole genome shotgun (WGS) entry which is preliminary data.</text>
</comment>
<dbReference type="RefSeq" id="WP_183338119.1">
    <property type="nucleotide sequence ID" value="NZ_JACHZG010000001.1"/>
</dbReference>
<protein>
    <recommendedName>
        <fullName evidence="3">TnsA endonuclease N terminal</fullName>
    </recommendedName>
</protein>
<dbReference type="AlphaFoldDB" id="A0A7W5JWK2"/>
<sequence>MVRALPANMSAETARAVYVGSDAELRSCSVTELGSVEVERCAPVREFFAWPGQRSFQGWWWSRTTGTLLAFESLLERQALMAWDFEPRAVGLAVQPFALLWPRGSAAGQHHVPDLFVRLQGGGGGVVDVRPAELVDTRAARQFEQTRRTCAELGWAYQVFTGLGATVRSNLEFLAGYRQDRFTLGSSFSAAASMVFAGGQELRDGADELSRSCSRPLATVLAGCYHLLWRHELHADLGAALRPSTPVWR</sequence>
<dbReference type="InterPro" id="IPR048000">
    <property type="entry name" value="TnsA-like"/>
</dbReference>
<name>A0A7W5JWK2_9ACTN</name>
<evidence type="ECO:0008006" key="3">
    <source>
        <dbReference type="Google" id="ProtNLM"/>
    </source>
</evidence>
<evidence type="ECO:0000313" key="1">
    <source>
        <dbReference type="EMBL" id="MBB3327122.1"/>
    </source>
</evidence>
<keyword evidence="2" id="KW-1185">Reference proteome</keyword>
<dbReference type="NCBIfam" id="NF033179">
    <property type="entry name" value="TnsA_like_Actin"/>
    <property type="match status" value="1"/>
</dbReference>
<gene>
    <name evidence="1" type="ORF">FHX39_002066</name>
</gene>
<reference evidence="1 2" key="1">
    <citation type="submission" date="2020-08" db="EMBL/GenBank/DDBJ databases">
        <title>Sequencing the genomes of 1000 actinobacteria strains.</title>
        <authorList>
            <person name="Klenk H.-P."/>
        </authorList>
    </citation>
    <scope>NUCLEOTIDE SEQUENCE [LARGE SCALE GENOMIC DNA]</scope>
    <source>
        <strain evidence="1 2">DSM 11053</strain>
    </source>
</reference>
<accession>A0A7W5JWK2</accession>
<dbReference type="Proteomes" id="UP000565572">
    <property type="component" value="Unassembled WGS sequence"/>
</dbReference>
<evidence type="ECO:0000313" key="2">
    <source>
        <dbReference type="Proteomes" id="UP000565572"/>
    </source>
</evidence>
<dbReference type="EMBL" id="JACHZG010000001">
    <property type="protein sequence ID" value="MBB3327122.1"/>
    <property type="molecule type" value="Genomic_DNA"/>
</dbReference>
<organism evidence="1 2">
    <name type="scientific">Microlunatus antarcticus</name>
    <dbReference type="NCBI Taxonomy" id="53388"/>
    <lineage>
        <taxon>Bacteria</taxon>
        <taxon>Bacillati</taxon>
        <taxon>Actinomycetota</taxon>
        <taxon>Actinomycetes</taxon>
        <taxon>Propionibacteriales</taxon>
        <taxon>Propionibacteriaceae</taxon>
        <taxon>Microlunatus</taxon>
    </lineage>
</organism>
<proteinExistence type="predicted"/>